<dbReference type="Proteomes" id="UP000320333">
    <property type="component" value="Unassembled WGS sequence"/>
</dbReference>
<gene>
    <name evidence="5" type="ORF">CcCBS67573_g07736</name>
</gene>
<dbReference type="InterPro" id="IPR045379">
    <property type="entry name" value="Crinkler_N"/>
</dbReference>
<evidence type="ECO:0000256" key="3">
    <source>
        <dbReference type="ARBA" id="ARBA00022525"/>
    </source>
</evidence>
<evidence type="ECO:0000259" key="4">
    <source>
        <dbReference type="Pfam" id="PF20147"/>
    </source>
</evidence>
<comment type="subcellular location">
    <subcellularLocation>
        <location evidence="1">Host cell</location>
    </subcellularLocation>
    <subcellularLocation>
        <location evidence="2">Secreted</location>
    </subcellularLocation>
</comment>
<evidence type="ECO:0000256" key="1">
    <source>
        <dbReference type="ARBA" id="ARBA00004340"/>
    </source>
</evidence>
<evidence type="ECO:0000313" key="5">
    <source>
        <dbReference type="EMBL" id="TPX66674.1"/>
    </source>
</evidence>
<proteinExistence type="predicted"/>
<accession>A0A507ES39</accession>
<protein>
    <recommendedName>
        <fullName evidence="4">Crinkler effector protein N-terminal domain-containing protein</fullName>
    </recommendedName>
</protein>
<dbReference type="EMBL" id="QEAP01000429">
    <property type="protein sequence ID" value="TPX66674.1"/>
    <property type="molecule type" value="Genomic_DNA"/>
</dbReference>
<dbReference type="GO" id="GO:0005576">
    <property type="term" value="C:extracellular region"/>
    <property type="evidence" value="ECO:0007669"/>
    <property type="project" value="UniProtKB-SubCell"/>
</dbReference>
<keyword evidence="6" id="KW-1185">Reference proteome</keyword>
<dbReference type="OrthoDB" id="2156740at2759"/>
<name>A0A507ES39_9FUNG</name>
<reference evidence="5 6" key="1">
    <citation type="journal article" date="2019" name="Sci. Rep.">
        <title>Comparative genomics of chytrid fungi reveal insights into the obligate biotrophic and pathogenic lifestyle of Synchytrium endobioticum.</title>
        <authorList>
            <person name="van de Vossenberg B.T.L.H."/>
            <person name="Warris S."/>
            <person name="Nguyen H.D.T."/>
            <person name="van Gent-Pelzer M.P.E."/>
            <person name="Joly D.L."/>
            <person name="van de Geest H.C."/>
            <person name="Bonants P.J.M."/>
            <person name="Smith D.S."/>
            <person name="Levesque C.A."/>
            <person name="van der Lee T.A.J."/>
        </authorList>
    </citation>
    <scope>NUCLEOTIDE SEQUENCE [LARGE SCALE GENOMIC DNA]</scope>
    <source>
        <strain evidence="5 6">CBS 675.73</strain>
    </source>
</reference>
<organism evidence="5 6">
    <name type="scientific">Chytriomyces confervae</name>
    <dbReference type="NCBI Taxonomy" id="246404"/>
    <lineage>
        <taxon>Eukaryota</taxon>
        <taxon>Fungi</taxon>
        <taxon>Fungi incertae sedis</taxon>
        <taxon>Chytridiomycota</taxon>
        <taxon>Chytridiomycota incertae sedis</taxon>
        <taxon>Chytridiomycetes</taxon>
        <taxon>Chytridiales</taxon>
        <taxon>Chytriomycetaceae</taxon>
        <taxon>Chytriomyces</taxon>
    </lineage>
</organism>
<evidence type="ECO:0000256" key="2">
    <source>
        <dbReference type="ARBA" id="ARBA00004613"/>
    </source>
</evidence>
<dbReference type="AlphaFoldDB" id="A0A507ES39"/>
<dbReference type="Pfam" id="PF20147">
    <property type="entry name" value="Crinkler"/>
    <property type="match status" value="1"/>
</dbReference>
<dbReference type="GO" id="GO:0043657">
    <property type="term" value="C:host cell"/>
    <property type="evidence" value="ECO:0007669"/>
    <property type="project" value="UniProtKB-SubCell"/>
</dbReference>
<keyword evidence="3" id="KW-0964">Secreted</keyword>
<feature type="domain" description="Crinkler effector protein N-terminal" evidence="4">
    <location>
        <begin position="37"/>
        <end position="97"/>
    </location>
</feature>
<evidence type="ECO:0000313" key="6">
    <source>
        <dbReference type="Proteomes" id="UP000320333"/>
    </source>
</evidence>
<comment type="caution">
    <text evidence="5">The sequence shown here is derived from an EMBL/GenBank/DDBJ whole genome shotgun (WGS) entry which is preliminary data.</text>
</comment>
<sequence>MSLLRSMFQRSSQHTRWRFYSTAPKKTESLNQMHKEIRVFCVLANRSDFRPLQIDIKSTAVVYDLKKAILAENINALGHVDATRLTLVMVFKEGVGGFTTTDIDKWKKLQSRAAYGKDPENAKDEISMFRNTPGACMQKEGVFFKVMNSIRNVSVYLDSVPDDLYYVLILAPRKTKLSRLEALLEDFLRIAQRTSNTPSEYGVAGVELESRAEKPAELIKRKDEMPALSQTQKNSANDGEAILKLQKIQSSNFERAVSKSGQEWMIPIADNVNGLEFARHYISKSREMWPDASKRNPFQQTLCSCHTVYVKFRKETLNQDSFNSVMLAYLKEALEPMFIMPPTMLTKDYKWVVEFLKDFTRVAGPIFIVLDEIENAFEGGDFNERDQFVLFCEKIVANWCYLPNVFFVVLGRASFLRQVAVRSIRMIGDQNFQRLNF</sequence>